<proteinExistence type="predicted"/>
<dbReference type="EMBL" id="CP136892">
    <property type="protein sequence ID" value="WOL01498.1"/>
    <property type="molecule type" value="Genomic_DNA"/>
</dbReference>
<evidence type="ECO:0000313" key="2">
    <source>
        <dbReference type="EMBL" id="WOL01498.1"/>
    </source>
</evidence>
<keyword evidence="3" id="KW-1185">Reference proteome</keyword>
<feature type="region of interest" description="Disordered" evidence="1">
    <location>
        <begin position="113"/>
        <end position="156"/>
    </location>
</feature>
<dbReference type="Proteomes" id="UP001327560">
    <property type="component" value="Chromosome 3"/>
</dbReference>
<sequence>MFQNADSFILLPVSVDFGFPNGSNEIYATISEHKNDEGNDLGNPDFATRGEWWQVTGYFWSCMHTRIVLGQYTAVVLEDHHLDKFQVVVTSENGNFCIILSICFDIRRRWSNNEGTSSPPPPPLGPRGLRRPRAGGGIGASGGGAADGGGGRGKPV</sequence>
<evidence type="ECO:0000313" key="3">
    <source>
        <dbReference type="Proteomes" id="UP001327560"/>
    </source>
</evidence>
<reference evidence="2 3" key="1">
    <citation type="submission" date="2023-10" db="EMBL/GenBank/DDBJ databases">
        <title>Chromosome-scale genome assembly provides insights into flower coloration mechanisms of Canna indica.</title>
        <authorList>
            <person name="Li C."/>
        </authorList>
    </citation>
    <scope>NUCLEOTIDE SEQUENCE [LARGE SCALE GENOMIC DNA]</scope>
    <source>
        <tissue evidence="2">Flower</tissue>
    </source>
</reference>
<gene>
    <name evidence="2" type="ORF">Cni_G10214</name>
</gene>
<evidence type="ECO:0000256" key="1">
    <source>
        <dbReference type="SAM" id="MobiDB-lite"/>
    </source>
</evidence>
<dbReference type="AlphaFoldDB" id="A0AAQ3QA46"/>
<feature type="compositionally biased region" description="Gly residues" evidence="1">
    <location>
        <begin position="134"/>
        <end position="156"/>
    </location>
</feature>
<protein>
    <submittedName>
        <fullName evidence="2">Uncharacterized protein</fullName>
    </submittedName>
</protein>
<organism evidence="2 3">
    <name type="scientific">Canna indica</name>
    <name type="common">Indian-shot</name>
    <dbReference type="NCBI Taxonomy" id="4628"/>
    <lineage>
        <taxon>Eukaryota</taxon>
        <taxon>Viridiplantae</taxon>
        <taxon>Streptophyta</taxon>
        <taxon>Embryophyta</taxon>
        <taxon>Tracheophyta</taxon>
        <taxon>Spermatophyta</taxon>
        <taxon>Magnoliopsida</taxon>
        <taxon>Liliopsida</taxon>
        <taxon>Zingiberales</taxon>
        <taxon>Cannaceae</taxon>
        <taxon>Canna</taxon>
    </lineage>
</organism>
<name>A0AAQ3QA46_9LILI</name>
<accession>A0AAQ3QA46</accession>